<comment type="caution">
    <text evidence="3">The sequence shown here is derived from an EMBL/GenBank/DDBJ whole genome shotgun (WGS) entry which is preliminary data.</text>
</comment>
<dbReference type="SUPFAM" id="SSF53300">
    <property type="entry name" value="vWA-like"/>
    <property type="match status" value="1"/>
</dbReference>
<dbReference type="GO" id="GO:0005524">
    <property type="term" value="F:ATP binding"/>
    <property type="evidence" value="ECO:0007669"/>
    <property type="project" value="InterPro"/>
</dbReference>
<dbReference type="AlphaFoldDB" id="A0A1Y2DF97"/>
<dbReference type="GO" id="GO:0004674">
    <property type="term" value="F:protein serine/threonine kinase activity"/>
    <property type="evidence" value="ECO:0007669"/>
    <property type="project" value="TreeGrafter"/>
</dbReference>
<dbReference type="Gene3D" id="3.40.50.410">
    <property type="entry name" value="von Willebrand factor, type A domain"/>
    <property type="match status" value="1"/>
</dbReference>
<accession>A0A1Y2DF97</accession>
<dbReference type="STRING" id="1141098.A0A1Y2DF97"/>
<dbReference type="SUPFAM" id="SSF56112">
    <property type="entry name" value="Protein kinase-like (PK-like)"/>
    <property type="match status" value="1"/>
</dbReference>
<reference evidence="3 4" key="1">
    <citation type="submission" date="2016-07" db="EMBL/GenBank/DDBJ databases">
        <title>Pervasive Adenine N6-methylation of Active Genes in Fungi.</title>
        <authorList>
            <consortium name="DOE Joint Genome Institute"/>
            <person name="Mondo S.J."/>
            <person name="Dannebaum R.O."/>
            <person name="Kuo R.C."/>
            <person name="Labutti K."/>
            <person name="Haridas S."/>
            <person name="Kuo A."/>
            <person name="Salamov A."/>
            <person name="Ahrendt S.R."/>
            <person name="Lipzen A."/>
            <person name="Sullivan W."/>
            <person name="Andreopoulos W.B."/>
            <person name="Clum A."/>
            <person name="Lindquist E."/>
            <person name="Daum C."/>
            <person name="Ramamoorthy G.K."/>
            <person name="Gryganskyi A."/>
            <person name="Culley D."/>
            <person name="Magnuson J.K."/>
            <person name="James T.Y."/>
            <person name="O'Malley M.A."/>
            <person name="Stajich J.E."/>
            <person name="Spatafora J.W."/>
            <person name="Visel A."/>
            <person name="Grigoriev I.V."/>
        </authorList>
    </citation>
    <scope>NUCLEOTIDE SEQUENCE [LARGE SCALE GENOMIC DNA]</scope>
    <source>
        <strain evidence="3 4">CBS 129021</strain>
    </source>
</reference>
<dbReference type="Gene3D" id="1.10.510.10">
    <property type="entry name" value="Transferase(Phosphotransferase) domain 1"/>
    <property type="match status" value="1"/>
</dbReference>
<dbReference type="InterPro" id="IPR000719">
    <property type="entry name" value="Prot_kinase_dom"/>
</dbReference>
<feature type="region of interest" description="Disordered" evidence="1">
    <location>
        <begin position="910"/>
        <end position="958"/>
    </location>
</feature>
<feature type="region of interest" description="Disordered" evidence="1">
    <location>
        <begin position="541"/>
        <end position="566"/>
    </location>
</feature>
<dbReference type="InParanoid" id="A0A1Y2DF97"/>
<evidence type="ECO:0000259" key="2">
    <source>
        <dbReference type="PROSITE" id="PS50011"/>
    </source>
</evidence>
<gene>
    <name evidence="3" type="ORF">BCR38DRAFT_81607</name>
</gene>
<feature type="domain" description="Protein kinase" evidence="2">
    <location>
        <begin position="165"/>
        <end position="506"/>
    </location>
</feature>
<evidence type="ECO:0000256" key="1">
    <source>
        <dbReference type="SAM" id="MobiDB-lite"/>
    </source>
</evidence>
<dbReference type="PANTHER" id="PTHR24359:SF1">
    <property type="entry name" value="INHIBITOR OF NUCLEAR FACTOR KAPPA-B KINASE EPSILON SUBUNIT HOMOLOG 1-RELATED"/>
    <property type="match status" value="1"/>
</dbReference>
<dbReference type="PROSITE" id="PS50011">
    <property type="entry name" value="PROTEIN_KINASE_DOM"/>
    <property type="match status" value="1"/>
</dbReference>
<dbReference type="GeneID" id="63781881"/>
<dbReference type="EMBL" id="MCFJ01000018">
    <property type="protein sequence ID" value="ORY57867.1"/>
    <property type="molecule type" value="Genomic_DNA"/>
</dbReference>
<dbReference type="PANTHER" id="PTHR24359">
    <property type="entry name" value="SERINE/THREONINE-PROTEIN KINASE SBK1"/>
    <property type="match status" value="1"/>
</dbReference>
<dbReference type="InterPro" id="IPR011009">
    <property type="entry name" value="Kinase-like_dom_sf"/>
</dbReference>
<dbReference type="RefSeq" id="XP_040710996.1">
    <property type="nucleotide sequence ID" value="XM_040865669.1"/>
</dbReference>
<keyword evidence="4" id="KW-1185">Reference proteome</keyword>
<protein>
    <recommendedName>
        <fullName evidence="2">Protein kinase domain-containing protein</fullName>
    </recommendedName>
</protein>
<dbReference type="Proteomes" id="UP000193689">
    <property type="component" value="Unassembled WGS sequence"/>
</dbReference>
<proteinExistence type="predicted"/>
<dbReference type="OrthoDB" id="9992527at2759"/>
<dbReference type="Pfam" id="PF00069">
    <property type="entry name" value="Pkinase"/>
    <property type="match status" value="1"/>
</dbReference>
<organism evidence="3 4">
    <name type="scientific">Pseudomassariella vexata</name>
    <dbReference type="NCBI Taxonomy" id="1141098"/>
    <lineage>
        <taxon>Eukaryota</taxon>
        <taxon>Fungi</taxon>
        <taxon>Dikarya</taxon>
        <taxon>Ascomycota</taxon>
        <taxon>Pezizomycotina</taxon>
        <taxon>Sordariomycetes</taxon>
        <taxon>Xylariomycetidae</taxon>
        <taxon>Amphisphaeriales</taxon>
        <taxon>Pseudomassariaceae</taxon>
        <taxon>Pseudomassariella</taxon>
    </lineage>
</organism>
<sequence>MSLGAGSQKGLDVLQRYHTLLGTKWTSKISEKQTYLLTSDIIEWLKKKEPDERISNCDLLLDQVYSTEMTQKSSEDIVDCMKLFCVLLEINCGNLVHIFKRAGVNDENLRRPSRDAVEHVLRGRPHHDAAKLVDEFEERKWRYFPVVFKYNDDQIYRKGTLFPFCRFERINHKGATARLFQASVKEELVDSSLKRVIRTSRYEDKDYGFCYRFVVKSFNADNRDTFEAERDAFAGIHGETRVIRYLGQYQEEFQQNQWTYNILLEYGEFDLDEYFYDHYPPVLGAEIVDFWKELFEVAVAVRGLHNLEQINNAGRTTSYDGWHSDIKPDNILRVDDRWKLADFGFARFEKHGHGKQPMTRLAGGTATYGAPECHQLSLNPDILGSVSQTIDTWSLGCVFSVAATWVILGSQGMKQFQDVRRAAICDLKKKDRIDSDPDKSVADDAFHDGSNPLLDVKYWHDCLRQVIRSSDTTSALVLDLIDKKMLLADPKDRLVASEICDELKLLLCKARKRTDALDESNPIENSILNSMINFDNNAPVTKEQRQARQNDIAASRRLQDDGSKQATKSGLLKNIIPGKVANRGGALGAAMGRRYGKPAISLPSPGPPQMASDEIPFVPRFLSNKSTSSNQPTYSLDTGFTTSSSNGLSFSDDSLESLTTQSLASAPLKMDESMPIYQEWLSLQKKTKSILPQIFTRRKIDDYLSRFVSDRDLIFVVDNGKTMSPLWNEVTITLQVLAAKVEGLDNDGIDLIFTFNDRNNVRNSKRNASYVFRDAMNRAKAPQDDSKPYGTDMARTLGEIFQQYLKRPSKKMTLLILTDGVWEGSPDPNEVENKIATFLKSPVIESTFRDRAFSIQFISFGQSGISRLEALDDDMTKKYHITDVIDHEPYSGDVYKMILGSFEKSFDVKKTPTLPVPGSSPTAGENMSRSPSQNSRRPSQYRQNTTETGNRRRSIFRS</sequence>
<evidence type="ECO:0000313" key="4">
    <source>
        <dbReference type="Proteomes" id="UP000193689"/>
    </source>
</evidence>
<dbReference type="SMART" id="SM00220">
    <property type="entry name" value="S_TKc"/>
    <property type="match status" value="1"/>
</dbReference>
<dbReference type="InterPro" id="IPR036465">
    <property type="entry name" value="vWFA_dom_sf"/>
</dbReference>
<evidence type="ECO:0000313" key="3">
    <source>
        <dbReference type="EMBL" id="ORY57867.1"/>
    </source>
</evidence>
<name>A0A1Y2DF97_9PEZI</name>
<feature type="compositionally biased region" description="Low complexity" evidence="1">
    <location>
        <begin position="928"/>
        <end position="944"/>
    </location>
</feature>